<dbReference type="Proteomes" id="UP000198756">
    <property type="component" value="Unassembled WGS sequence"/>
</dbReference>
<proteinExistence type="predicted"/>
<name>A0A1G5W2X7_9BACT</name>
<dbReference type="AlphaFoldDB" id="A0A1G5W2X7"/>
<organism evidence="1 2">
    <name type="scientific">Algoriphagus alkaliphilus</name>
    <dbReference type="NCBI Taxonomy" id="279824"/>
    <lineage>
        <taxon>Bacteria</taxon>
        <taxon>Pseudomonadati</taxon>
        <taxon>Bacteroidota</taxon>
        <taxon>Cytophagia</taxon>
        <taxon>Cytophagales</taxon>
        <taxon>Cyclobacteriaceae</taxon>
        <taxon>Algoriphagus</taxon>
    </lineage>
</organism>
<keyword evidence="2" id="KW-1185">Reference proteome</keyword>
<dbReference type="EMBL" id="FMXE01000005">
    <property type="protein sequence ID" value="SDA52036.1"/>
    <property type="molecule type" value="Genomic_DNA"/>
</dbReference>
<reference evidence="2" key="1">
    <citation type="submission" date="2016-10" db="EMBL/GenBank/DDBJ databases">
        <authorList>
            <person name="Varghese N."/>
            <person name="Submissions S."/>
        </authorList>
    </citation>
    <scope>NUCLEOTIDE SEQUENCE [LARGE SCALE GENOMIC DNA]</scope>
    <source>
        <strain evidence="2">DSM 22703</strain>
    </source>
</reference>
<evidence type="ECO:0000313" key="1">
    <source>
        <dbReference type="EMBL" id="SDA52036.1"/>
    </source>
</evidence>
<sequence length="139" mass="15693">MHPASEGLRFTGFHCLTHFMHEHSGRLRPNTVSLGHLKSREALSRSGHFKADVKSLQKTKFHFVEQGISSRAFGITTLVARSGVVFADLASMMTAFPAYKSMIPLQFTEVLFTIFISFEAFSKLYDALSFKNVHFLHLI</sequence>
<gene>
    <name evidence="1" type="ORF">SAMN03080617_00849</name>
</gene>
<evidence type="ECO:0000313" key="2">
    <source>
        <dbReference type="Proteomes" id="UP000198756"/>
    </source>
</evidence>
<accession>A0A1G5W2X7</accession>
<protein>
    <submittedName>
        <fullName evidence="1">Uncharacterized protein</fullName>
    </submittedName>
</protein>